<organism evidence="4 5">
    <name type="scientific">Streptacidiphilus pinicola</name>
    <dbReference type="NCBI Taxonomy" id="2219663"/>
    <lineage>
        <taxon>Bacteria</taxon>
        <taxon>Bacillati</taxon>
        <taxon>Actinomycetota</taxon>
        <taxon>Actinomycetes</taxon>
        <taxon>Kitasatosporales</taxon>
        <taxon>Streptomycetaceae</taxon>
        <taxon>Streptacidiphilus</taxon>
    </lineage>
</organism>
<reference evidence="4 5" key="1">
    <citation type="submission" date="2018-06" db="EMBL/GenBank/DDBJ databases">
        <title>Streptacidiphilus pinicola sp. nov., isolated from pine grove soil.</title>
        <authorList>
            <person name="Roh S.G."/>
            <person name="Park S."/>
            <person name="Kim M.-K."/>
            <person name="Yun B.-R."/>
            <person name="Park J."/>
            <person name="Kim M.J."/>
            <person name="Kim Y.S."/>
            <person name="Kim S.B."/>
        </authorList>
    </citation>
    <scope>NUCLEOTIDE SEQUENCE [LARGE SCALE GENOMIC DNA]</scope>
    <source>
        <strain evidence="4 5">MMS16-CNU450</strain>
    </source>
</reference>
<evidence type="ECO:0000256" key="2">
    <source>
        <dbReference type="SAM" id="MobiDB-lite"/>
    </source>
</evidence>
<dbReference type="PROSITE" id="PS51903">
    <property type="entry name" value="CLP_R"/>
    <property type="match status" value="1"/>
</dbReference>
<feature type="region of interest" description="Disordered" evidence="2">
    <location>
        <begin position="104"/>
        <end position="124"/>
    </location>
</feature>
<gene>
    <name evidence="4" type="ORF">DN069_14125</name>
</gene>
<accession>A0A2X0K6Q3</accession>
<dbReference type="RefSeq" id="WP_111501316.1">
    <property type="nucleotide sequence ID" value="NZ_QKYN01000054.1"/>
</dbReference>
<dbReference type="Proteomes" id="UP000248889">
    <property type="component" value="Unassembled WGS sequence"/>
</dbReference>
<proteinExistence type="predicted"/>
<dbReference type="InterPro" id="IPR044217">
    <property type="entry name" value="CLPT1/2"/>
</dbReference>
<dbReference type="SUPFAM" id="SSF81923">
    <property type="entry name" value="Double Clp-N motif"/>
    <property type="match status" value="2"/>
</dbReference>
<sequence>MFERFTADCRRAVVVAQEEARMLRCSTTGTEHLLLGVLGLTGDAATGLLTDGGLDLPTAREAVRRLHAATSPELDAEALDTIGIDLDAVREKVESVFGVGALSPTAGPGDRRRRGGIPRGHLPFTPDAKKSLELSLREALALKSGEILPGHLLLGLTRDEGTAAARLVRDHGFDLDALRDRIRAMLAEGK</sequence>
<dbReference type="GO" id="GO:0006508">
    <property type="term" value="P:proteolysis"/>
    <property type="evidence" value="ECO:0007669"/>
    <property type="project" value="UniProtKB-KW"/>
</dbReference>
<evidence type="ECO:0000313" key="5">
    <source>
        <dbReference type="Proteomes" id="UP000248889"/>
    </source>
</evidence>
<protein>
    <submittedName>
        <fullName evidence="4">Clp protease</fullName>
    </submittedName>
</protein>
<dbReference type="PANTHER" id="PTHR47016">
    <property type="entry name" value="ATP-DEPENDENT CLP PROTEASE ATP-BINDING SUBUNIT CLPT1, CHLOROPLASTIC"/>
    <property type="match status" value="1"/>
</dbReference>
<name>A0A2X0K6Q3_9ACTN</name>
<dbReference type="Gene3D" id="1.10.1780.10">
    <property type="entry name" value="Clp, N-terminal domain"/>
    <property type="match status" value="2"/>
</dbReference>
<dbReference type="Pfam" id="PF02861">
    <property type="entry name" value="Clp_N"/>
    <property type="match status" value="2"/>
</dbReference>
<dbReference type="GO" id="GO:0008233">
    <property type="term" value="F:peptidase activity"/>
    <property type="evidence" value="ECO:0007669"/>
    <property type="project" value="UniProtKB-KW"/>
</dbReference>
<evidence type="ECO:0000313" key="4">
    <source>
        <dbReference type="EMBL" id="RAG84955.1"/>
    </source>
</evidence>
<feature type="domain" description="Clp R" evidence="3">
    <location>
        <begin position="2"/>
        <end position="188"/>
    </location>
</feature>
<dbReference type="InterPro" id="IPR036628">
    <property type="entry name" value="Clp_N_dom_sf"/>
</dbReference>
<dbReference type="EMBL" id="QKYN01000054">
    <property type="protein sequence ID" value="RAG84955.1"/>
    <property type="molecule type" value="Genomic_DNA"/>
</dbReference>
<comment type="caution">
    <text evidence="4">The sequence shown here is derived from an EMBL/GenBank/DDBJ whole genome shotgun (WGS) entry which is preliminary data.</text>
</comment>
<keyword evidence="4" id="KW-0378">Hydrolase</keyword>
<keyword evidence="4" id="KW-0645">Protease</keyword>
<dbReference type="InterPro" id="IPR004176">
    <property type="entry name" value="Clp_R_N"/>
</dbReference>
<dbReference type="OrthoDB" id="3628183at2"/>
<evidence type="ECO:0000256" key="1">
    <source>
        <dbReference type="PROSITE-ProRule" id="PRU01251"/>
    </source>
</evidence>
<keyword evidence="1" id="KW-0677">Repeat</keyword>
<dbReference type="PANTHER" id="PTHR47016:SF5">
    <property type="entry name" value="CLP DOMAIN SUPERFAMILY PROTEIN"/>
    <property type="match status" value="1"/>
</dbReference>
<keyword evidence="5" id="KW-1185">Reference proteome</keyword>
<evidence type="ECO:0000259" key="3">
    <source>
        <dbReference type="PROSITE" id="PS51903"/>
    </source>
</evidence>
<dbReference type="AlphaFoldDB" id="A0A2X0K6Q3"/>